<dbReference type="STRING" id="945713.IALB_0369"/>
<evidence type="ECO:0000313" key="3">
    <source>
        <dbReference type="Proteomes" id="UP000007394"/>
    </source>
</evidence>
<dbReference type="SUPFAM" id="SSF110296">
    <property type="entry name" value="Oligoxyloglucan reducing end-specific cellobiohydrolase"/>
    <property type="match status" value="1"/>
</dbReference>
<feature type="signal peptide" evidence="1">
    <location>
        <begin position="1"/>
        <end position="19"/>
    </location>
</feature>
<protein>
    <submittedName>
        <fullName evidence="2">Uncharacterized protein</fullName>
    </submittedName>
</protein>
<accession>I0AGH4</accession>
<sequence>MKKVIILFVIMTTSVFSQGWNNVVQTTIPFTSASKVDLVTNKDGNHILVTYADYPTYYLRYYLVNSSGAVIRNFTFENQAVQFANIDGTDDRIYVVYKIGNQIKTRKSTDAGQTWLTNIDPLDIGNNTCNNIDVTFGKDDNALHVVWATQDNGNDYETYYRRLYNDEWEAQKNVTDYGNEVGGFPTVSKSPNRVHVSYNTGQSYDPETNLGDAKSRDKYINTWQSPQLVFPTESFRERIHAGNSKLFDFYYKLETGMGQYHSDLYVKERSFGSTSWSSPQLLKQFAGVNEILSATNSSDGNTHIVYEISDGVGYRKYNGSYWSAEEQIGDGYISPRIYSVSNDLYVVWGRIVPNQKIYNVYYRQYDAAPLAPQNPQLSANPGNNKVRISWTRNNEADISFYKV</sequence>
<name>I0AGH4_IGNAJ</name>
<dbReference type="RefSeq" id="WP_014559240.1">
    <property type="nucleotide sequence ID" value="NC_017464.1"/>
</dbReference>
<feature type="chain" id="PRO_5003624030" evidence="1">
    <location>
        <begin position="20"/>
        <end position="403"/>
    </location>
</feature>
<dbReference type="AlphaFoldDB" id="I0AGH4"/>
<dbReference type="KEGG" id="ial:IALB_0369"/>
<dbReference type="EMBL" id="CP003418">
    <property type="protein sequence ID" value="AFH48081.1"/>
    <property type="molecule type" value="Genomic_DNA"/>
</dbReference>
<evidence type="ECO:0000313" key="2">
    <source>
        <dbReference type="EMBL" id="AFH48081.1"/>
    </source>
</evidence>
<dbReference type="HOGENOM" id="CLU_682914_0_0_10"/>
<proteinExistence type="predicted"/>
<organism evidence="2 3">
    <name type="scientific">Ignavibacterium album (strain DSM 19864 / JCM 16511 / NBRC 101810 / Mat9-16)</name>
    <dbReference type="NCBI Taxonomy" id="945713"/>
    <lineage>
        <taxon>Bacteria</taxon>
        <taxon>Pseudomonadati</taxon>
        <taxon>Ignavibacteriota</taxon>
        <taxon>Ignavibacteria</taxon>
        <taxon>Ignavibacteriales</taxon>
        <taxon>Ignavibacteriaceae</taxon>
        <taxon>Ignavibacterium</taxon>
    </lineage>
</organism>
<dbReference type="Proteomes" id="UP000007394">
    <property type="component" value="Chromosome"/>
</dbReference>
<reference evidence="2 3" key="1">
    <citation type="journal article" date="2012" name="Front. Microbiol.">
        <title>Complete genome of Ignavibacterium album, a metabolically versatile, flagellated, facultative anaerobe from the phylum Chlorobi.</title>
        <authorList>
            <person name="Liu Z."/>
            <person name="Frigaard N.-U."/>
            <person name="Vogl K."/>
            <person name="Iino T."/>
            <person name="Ohkuma M."/>
            <person name="Overmann J."/>
            <person name="Bryant D.A."/>
        </authorList>
    </citation>
    <scope>NUCLEOTIDE SEQUENCE [LARGE SCALE GENOMIC DNA]</scope>
    <source>
        <strain evidence="3">DSM 19864 / JCM 16511 / NBRC 101810 / Mat9-16</strain>
    </source>
</reference>
<keyword evidence="1" id="KW-0732">Signal</keyword>
<keyword evidence="3" id="KW-1185">Reference proteome</keyword>
<gene>
    <name evidence="2" type="ordered locus">IALB_0369</name>
</gene>
<evidence type="ECO:0000256" key="1">
    <source>
        <dbReference type="SAM" id="SignalP"/>
    </source>
</evidence>